<gene>
    <name evidence="4" type="ORF">BjapCC829_16830</name>
</gene>
<keyword evidence="1" id="KW-0472">Membrane</keyword>
<dbReference type="EMBL" id="CP088100">
    <property type="protein sequence ID" value="UFW90094.1"/>
    <property type="molecule type" value="Genomic_DNA"/>
</dbReference>
<evidence type="ECO:0000259" key="2">
    <source>
        <dbReference type="Pfam" id="PF00534"/>
    </source>
</evidence>
<dbReference type="Gene3D" id="3.40.50.2000">
    <property type="entry name" value="Glycogen Phosphorylase B"/>
    <property type="match status" value="2"/>
</dbReference>
<keyword evidence="5" id="KW-1185">Reference proteome</keyword>
<evidence type="ECO:0000256" key="1">
    <source>
        <dbReference type="SAM" id="Phobius"/>
    </source>
</evidence>
<dbReference type="PANTHER" id="PTHR12526">
    <property type="entry name" value="GLYCOSYLTRANSFERASE"/>
    <property type="match status" value="1"/>
</dbReference>
<dbReference type="SUPFAM" id="SSF53756">
    <property type="entry name" value="UDP-Glycosyltransferase/glycogen phosphorylase"/>
    <property type="match status" value="1"/>
</dbReference>
<organism evidence="4 5">
    <name type="scientific">Bradyrhizobium barranii</name>
    <dbReference type="NCBI Taxonomy" id="2992140"/>
    <lineage>
        <taxon>Bacteria</taxon>
        <taxon>Pseudomonadati</taxon>
        <taxon>Pseudomonadota</taxon>
        <taxon>Alphaproteobacteria</taxon>
        <taxon>Hyphomicrobiales</taxon>
        <taxon>Nitrobacteraceae</taxon>
        <taxon>Bradyrhizobium</taxon>
    </lineage>
</organism>
<evidence type="ECO:0000313" key="4">
    <source>
        <dbReference type="EMBL" id="UFW90094.1"/>
    </source>
</evidence>
<feature type="domain" description="Glycosyltransferase subfamily 4-like N-terminal" evidence="3">
    <location>
        <begin position="77"/>
        <end position="190"/>
    </location>
</feature>
<dbReference type="InterPro" id="IPR001296">
    <property type="entry name" value="Glyco_trans_1"/>
</dbReference>
<keyword evidence="1" id="KW-1133">Transmembrane helix</keyword>
<sequence>MISPSTQDDSMLRSGEERSLHLIEGRLRVAVATPLGLDGRGGIDRLNDSIFETIEQQQPHLNVEASRLVTRGQRGLIVAQFVFAIALLKFAWLVLFRRIDVLHIHLSNWGSSYRKTVMGAAARLLRVPYVVHLHGSGFDEFLAVAPTRLARAVDLLFLKSVQIVVLGEYWAHAVLMRVPQVRDKITVLPNATKLSSKPQLQAPDSRIRITCLGQLGERKGTPQLIAALQMLSQRQDWTATIAGDGSVEESRRAVAKHGLVGRVLIPGWLSSEQADDLLCKTDILALPSYAENLPMVILEAFAHGVPVISTPVGAIPEVIAPERNGFLVPAGDVSALSRAIERLIEDPELRLRLGSTAREDQAQRYEINSYVEKLTVVWRKASFIRKSM</sequence>
<dbReference type="Pfam" id="PF13579">
    <property type="entry name" value="Glyco_trans_4_4"/>
    <property type="match status" value="1"/>
</dbReference>
<evidence type="ECO:0000313" key="5">
    <source>
        <dbReference type="Proteomes" id="UP001430990"/>
    </source>
</evidence>
<evidence type="ECO:0000259" key="3">
    <source>
        <dbReference type="Pfam" id="PF13579"/>
    </source>
</evidence>
<name>A0ABY3QVP8_9BRAD</name>
<feature type="transmembrane region" description="Helical" evidence="1">
    <location>
        <begin position="76"/>
        <end position="95"/>
    </location>
</feature>
<dbReference type="PANTHER" id="PTHR12526:SF631">
    <property type="entry name" value="BLL6306 PROTEIN"/>
    <property type="match status" value="1"/>
</dbReference>
<accession>A0ABY3QVP8</accession>
<dbReference type="CDD" id="cd03801">
    <property type="entry name" value="GT4_PimA-like"/>
    <property type="match status" value="1"/>
</dbReference>
<dbReference type="RefSeq" id="WP_231144555.1">
    <property type="nucleotide sequence ID" value="NZ_CP088100.1"/>
</dbReference>
<reference evidence="4" key="1">
    <citation type="submission" date="2021-11" db="EMBL/GenBank/DDBJ databases">
        <title>Australian commercial rhizobial inoculants.</title>
        <authorList>
            <person name="Kohlmeier M.G."/>
            <person name="O'Hara G.W."/>
            <person name="Colombi E."/>
            <person name="Ramsay J.P."/>
            <person name="Terpolilli J."/>
        </authorList>
    </citation>
    <scope>NUCLEOTIDE SEQUENCE</scope>
    <source>
        <strain evidence="4">CC829</strain>
    </source>
</reference>
<protein>
    <submittedName>
        <fullName evidence="4">Glycosyltransferase family 4 protein</fullName>
    </submittedName>
</protein>
<dbReference type="InterPro" id="IPR028098">
    <property type="entry name" value="Glyco_trans_4-like_N"/>
</dbReference>
<dbReference type="Pfam" id="PF00534">
    <property type="entry name" value="Glycos_transf_1"/>
    <property type="match status" value="1"/>
</dbReference>
<keyword evidence="1" id="KW-0812">Transmembrane</keyword>
<dbReference type="Proteomes" id="UP001430990">
    <property type="component" value="Chromosome"/>
</dbReference>
<proteinExistence type="predicted"/>
<feature type="domain" description="Glycosyl transferase family 1" evidence="2">
    <location>
        <begin position="197"/>
        <end position="359"/>
    </location>
</feature>